<dbReference type="InterPro" id="IPR036390">
    <property type="entry name" value="WH_DNA-bd_sf"/>
</dbReference>
<evidence type="ECO:0000256" key="1">
    <source>
        <dbReference type="ARBA" id="ARBA00009437"/>
    </source>
</evidence>
<dbReference type="GO" id="GO:0003677">
    <property type="term" value="F:DNA binding"/>
    <property type="evidence" value="ECO:0007669"/>
    <property type="project" value="UniProtKB-KW"/>
</dbReference>
<dbReference type="Gene3D" id="3.40.190.290">
    <property type="match status" value="1"/>
</dbReference>
<organism evidence="6 7">
    <name type="scientific">Herbinix luporum</name>
    <dbReference type="NCBI Taxonomy" id="1679721"/>
    <lineage>
        <taxon>Bacteria</taxon>
        <taxon>Bacillati</taxon>
        <taxon>Bacillota</taxon>
        <taxon>Clostridia</taxon>
        <taxon>Lachnospirales</taxon>
        <taxon>Lachnospiraceae</taxon>
        <taxon>Herbinix</taxon>
    </lineage>
</organism>
<evidence type="ECO:0000259" key="5">
    <source>
        <dbReference type="PROSITE" id="PS50931"/>
    </source>
</evidence>
<name>A0A0K8J5M8_9FIRM</name>
<dbReference type="InterPro" id="IPR050950">
    <property type="entry name" value="HTH-type_LysR_regulators"/>
</dbReference>
<keyword evidence="3" id="KW-0238">DNA-binding</keyword>
<accession>A0A0K8J5M8</accession>
<evidence type="ECO:0000256" key="4">
    <source>
        <dbReference type="ARBA" id="ARBA00023163"/>
    </source>
</evidence>
<dbReference type="OrthoDB" id="1652954at2"/>
<keyword evidence="4" id="KW-0804">Transcription</keyword>
<gene>
    <name evidence="6" type="ORF">SD1D_1229</name>
</gene>
<proteinExistence type="inferred from homology"/>
<comment type="similarity">
    <text evidence="1">Belongs to the LysR transcriptional regulatory family.</text>
</comment>
<dbReference type="InterPro" id="IPR036388">
    <property type="entry name" value="WH-like_DNA-bd_sf"/>
</dbReference>
<evidence type="ECO:0000256" key="2">
    <source>
        <dbReference type="ARBA" id="ARBA00023015"/>
    </source>
</evidence>
<dbReference type="Pfam" id="PF00126">
    <property type="entry name" value="HTH_1"/>
    <property type="match status" value="1"/>
</dbReference>
<evidence type="ECO:0000256" key="3">
    <source>
        <dbReference type="ARBA" id="ARBA00023125"/>
    </source>
</evidence>
<dbReference type="SUPFAM" id="SSF53850">
    <property type="entry name" value="Periplasmic binding protein-like II"/>
    <property type="match status" value="1"/>
</dbReference>
<dbReference type="AlphaFoldDB" id="A0A0K8J5M8"/>
<dbReference type="PANTHER" id="PTHR30419">
    <property type="entry name" value="HTH-TYPE TRANSCRIPTIONAL REGULATOR YBHD"/>
    <property type="match status" value="1"/>
</dbReference>
<keyword evidence="2" id="KW-0805">Transcription regulation</keyword>
<reference evidence="7" key="1">
    <citation type="submission" date="2015-09" db="EMBL/GenBank/DDBJ databases">
        <authorList>
            <person name="Wibberg D."/>
        </authorList>
    </citation>
    <scope>NUCLEOTIDE SEQUENCE [LARGE SCALE GENOMIC DNA]</scope>
    <source>
        <strain evidence="7">SD1D</strain>
    </source>
</reference>
<keyword evidence="7" id="KW-1185">Reference proteome</keyword>
<dbReference type="GO" id="GO:0005829">
    <property type="term" value="C:cytosol"/>
    <property type="evidence" value="ECO:0007669"/>
    <property type="project" value="TreeGrafter"/>
</dbReference>
<evidence type="ECO:0000313" key="7">
    <source>
        <dbReference type="Proteomes" id="UP000196053"/>
    </source>
</evidence>
<dbReference type="InterPro" id="IPR000847">
    <property type="entry name" value="LysR_HTH_N"/>
</dbReference>
<dbReference type="FunFam" id="1.10.10.10:FF:000001">
    <property type="entry name" value="LysR family transcriptional regulator"/>
    <property type="match status" value="1"/>
</dbReference>
<dbReference type="RefSeq" id="WP_058258114.1">
    <property type="nucleotide sequence ID" value="NZ_LN879430.1"/>
</dbReference>
<dbReference type="PANTHER" id="PTHR30419:SF25">
    <property type="entry name" value="HTH-TYPE TRANSCRIPTIONAL REGULATOR YTLI"/>
    <property type="match status" value="1"/>
</dbReference>
<dbReference type="InterPro" id="IPR005119">
    <property type="entry name" value="LysR_subst-bd"/>
</dbReference>
<dbReference type="EMBL" id="LN879430">
    <property type="protein sequence ID" value="CUH92775.1"/>
    <property type="molecule type" value="Genomic_DNA"/>
</dbReference>
<sequence>MDLKQLRYFLQICEDKSFSNAAKSLFVTQQALSKSIKNMEEELQLPLLVRSNNVLELTEYGEYLYKHSIPIIQEYDILMQNLNKMSISNHESIKIGFSNGVLNALSTEFIADFSKNHRDIELDISEHTDLECEQLILDNKLDMAFLIGPIDKSKFNSITIKKENMCALVNDDNPLSRKNTLDFVDLKDENIVILNHKFRTYYNFVSRCEKAGLTPNITYPVGGILTVHRFSRSNDCVGISAYFVVDEIGSSNTKVLPFNDETFVWEICLVTNKDLCMTNNEKKFINYTLNYHNINKKSLGNY</sequence>
<dbReference type="SUPFAM" id="SSF46785">
    <property type="entry name" value="Winged helix' DNA-binding domain"/>
    <property type="match status" value="1"/>
</dbReference>
<dbReference type="Gene3D" id="1.10.10.10">
    <property type="entry name" value="Winged helix-like DNA-binding domain superfamily/Winged helix DNA-binding domain"/>
    <property type="match status" value="1"/>
</dbReference>
<feature type="domain" description="HTH lysR-type" evidence="5">
    <location>
        <begin position="1"/>
        <end position="58"/>
    </location>
</feature>
<evidence type="ECO:0000313" key="6">
    <source>
        <dbReference type="EMBL" id="CUH92775.1"/>
    </source>
</evidence>
<dbReference type="Pfam" id="PF03466">
    <property type="entry name" value="LysR_substrate"/>
    <property type="match status" value="1"/>
</dbReference>
<dbReference type="KEGG" id="hsd:SD1D_1229"/>
<protein>
    <recommendedName>
        <fullName evidence="5">HTH lysR-type domain-containing protein</fullName>
    </recommendedName>
</protein>
<dbReference type="PRINTS" id="PR00039">
    <property type="entry name" value="HTHLYSR"/>
</dbReference>
<dbReference type="Proteomes" id="UP000196053">
    <property type="component" value="Chromosome I"/>
</dbReference>
<dbReference type="PROSITE" id="PS50931">
    <property type="entry name" value="HTH_LYSR"/>
    <property type="match status" value="1"/>
</dbReference>
<dbReference type="GO" id="GO:0003700">
    <property type="term" value="F:DNA-binding transcription factor activity"/>
    <property type="evidence" value="ECO:0007669"/>
    <property type="project" value="InterPro"/>
</dbReference>